<proteinExistence type="predicted"/>
<dbReference type="AlphaFoldDB" id="A0A445A745"/>
<dbReference type="EMBL" id="SDMP01000013">
    <property type="protein sequence ID" value="RYR22238.1"/>
    <property type="molecule type" value="Genomic_DNA"/>
</dbReference>
<gene>
    <name evidence="1" type="ORF">Ahy_B03g067516</name>
</gene>
<accession>A0A445A745</accession>
<keyword evidence="2" id="KW-1185">Reference proteome</keyword>
<evidence type="ECO:0008006" key="3">
    <source>
        <dbReference type="Google" id="ProtNLM"/>
    </source>
</evidence>
<protein>
    <recommendedName>
        <fullName evidence="3">Transposase MuDR plant domain-containing protein</fullName>
    </recommendedName>
</protein>
<sequence>MAVSVGQFQHVRAMLTQHVGGVLPHREDVLTKHVGRCDVYVLHSDLLAMQHVVCVLSKAWYHFIARGELFECVSSVIESTVNLVVYHNDEITQNTHEGVSFACENPFSFIVPCTMTFIELQNGLYQSMENDILRGFDIILIVDEVSMQNMFNIHWQTQVRQPKIELYVEFENVEADEIQNDQTMIDLNDSEEDFEATYETSDENEDGDVGGEAAVENVVVPPTVSQPMDVSPFMRNLDLDAMHASEFPKYANIGVVDPEEGEFMIGMEYSSRKSAVAVIRSYTISRGVDYNVYETNPQTFYAKCKTYWVWVQLAYLSQLDTKKDCWEIYKYNGRPTYAIGTILQDHFKLDLGTVAEAIKLLVETDPFIKVKAIIAEVQSRFNYTIGYGKAWLAK</sequence>
<evidence type="ECO:0000313" key="1">
    <source>
        <dbReference type="EMBL" id="RYR22238.1"/>
    </source>
</evidence>
<name>A0A445A745_ARAHY</name>
<comment type="caution">
    <text evidence="1">The sequence shown here is derived from an EMBL/GenBank/DDBJ whole genome shotgun (WGS) entry which is preliminary data.</text>
</comment>
<reference evidence="1 2" key="1">
    <citation type="submission" date="2019-01" db="EMBL/GenBank/DDBJ databases">
        <title>Sequencing of cultivated peanut Arachis hypogaea provides insights into genome evolution and oil improvement.</title>
        <authorList>
            <person name="Chen X."/>
        </authorList>
    </citation>
    <scope>NUCLEOTIDE SEQUENCE [LARGE SCALE GENOMIC DNA]</scope>
    <source>
        <strain evidence="2">cv. Fuhuasheng</strain>
        <tissue evidence="1">Leaves</tissue>
    </source>
</reference>
<dbReference type="Proteomes" id="UP000289738">
    <property type="component" value="Chromosome B03"/>
</dbReference>
<organism evidence="1 2">
    <name type="scientific">Arachis hypogaea</name>
    <name type="common">Peanut</name>
    <dbReference type="NCBI Taxonomy" id="3818"/>
    <lineage>
        <taxon>Eukaryota</taxon>
        <taxon>Viridiplantae</taxon>
        <taxon>Streptophyta</taxon>
        <taxon>Embryophyta</taxon>
        <taxon>Tracheophyta</taxon>
        <taxon>Spermatophyta</taxon>
        <taxon>Magnoliopsida</taxon>
        <taxon>eudicotyledons</taxon>
        <taxon>Gunneridae</taxon>
        <taxon>Pentapetalae</taxon>
        <taxon>rosids</taxon>
        <taxon>fabids</taxon>
        <taxon>Fabales</taxon>
        <taxon>Fabaceae</taxon>
        <taxon>Papilionoideae</taxon>
        <taxon>50 kb inversion clade</taxon>
        <taxon>dalbergioids sensu lato</taxon>
        <taxon>Dalbergieae</taxon>
        <taxon>Pterocarpus clade</taxon>
        <taxon>Arachis</taxon>
    </lineage>
</organism>
<evidence type="ECO:0000313" key="2">
    <source>
        <dbReference type="Proteomes" id="UP000289738"/>
    </source>
</evidence>